<evidence type="ECO:0000256" key="1">
    <source>
        <dbReference type="ARBA" id="ARBA00022676"/>
    </source>
</evidence>
<accession>A0AAN8J4C3</accession>
<dbReference type="PANTHER" id="PTHR11927">
    <property type="entry name" value="GALACTOSIDE 2-L-FUCOSYLTRANSFERASE"/>
    <property type="match status" value="1"/>
</dbReference>
<evidence type="ECO:0000256" key="2">
    <source>
        <dbReference type="ARBA" id="ARBA00022679"/>
    </source>
</evidence>
<dbReference type="GO" id="GO:0032580">
    <property type="term" value="C:Golgi cisterna membrane"/>
    <property type="evidence" value="ECO:0007669"/>
    <property type="project" value="UniProtKB-SubCell"/>
</dbReference>
<protein>
    <recommendedName>
        <fullName evidence="3">L-Fucosyltransferase</fullName>
        <ecNumber evidence="3">2.4.1.-</ecNumber>
    </recommendedName>
</protein>
<reference evidence="4 5" key="1">
    <citation type="submission" date="2024-01" db="EMBL/GenBank/DDBJ databases">
        <title>The genome of the rayed Mediterranean limpet Patella caerulea (Linnaeus, 1758).</title>
        <authorList>
            <person name="Anh-Thu Weber A."/>
            <person name="Halstead-Nussloch G."/>
        </authorList>
    </citation>
    <scope>NUCLEOTIDE SEQUENCE [LARGE SCALE GENOMIC DNA]</scope>
    <source>
        <strain evidence="4">AATW-2023a</strain>
        <tissue evidence="4">Whole specimen</tissue>
    </source>
</reference>
<keyword evidence="2 3" id="KW-0808">Transferase</keyword>
<keyword evidence="3" id="KW-0472">Membrane</keyword>
<dbReference type="InterPro" id="IPR002516">
    <property type="entry name" value="Glyco_trans_11"/>
</dbReference>
<keyword evidence="5" id="KW-1185">Reference proteome</keyword>
<keyword evidence="3" id="KW-0735">Signal-anchor</keyword>
<dbReference type="EMBL" id="JAZGQO010000018">
    <property type="protein sequence ID" value="KAK6167750.1"/>
    <property type="molecule type" value="Genomic_DNA"/>
</dbReference>
<comment type="similarity">
    <text evidence="3">Belongs to the glycosyltransferase 11 family.</text>
</comment>
<keyword evidence="3" id="KW-0812">Transmembrane</keyword>
<feature type="transmembrane region" description="Helical" evidence="3">
    <location>
        <begin position="263"/>
        <end position="284"/>
    </location>
</feature>
<keyword evidence="1 3" id="KW-0328">Glycosyltransferase</keyword>
<dbReference type="EC" id="2.4.1.-" evidence="3"/>
<feature type="transmembrane region" description="Helical" evidence="3">
    <location>
        <begin position="6"/>
        <end position="27"/>
    </location>
</feature>
<gene>
    <name evidence="4" type="ORF">SNE40_021711</name>
</gene>
<sequence>MRCNTWRVLWVILFIAVTGLFVIQLTYTIKPYSLYHTGTNTNNTGKYSHRLFLCHKFHGGLGNLLYKFASAYAIARENNMELVSVKDEGLSAALEYPPEMLQDNGYCGHLPVLKENKCCSYDPKFLNINRSVNVDGYLQSWIYFQKYSDDLRQLIIFKEDQVEQAKKLLDEELGRRYDQTSKLFRTLVGMHIRRGNKLEAYYVKYGYKVAPAHYIVRAMKYFSDRFQNLTFVVVTEDQKWAMDNIPENNDVIFMKKNDAVVDMIILTLMNHTIMTVGTFGWWAAWLTDGTTVYYKDFVEPYTKFGQQHRLDHSDHILPGWIPL</sequence>
<dbReference type="CDD" id="cd11301">
    <property type="entry name" value="Fut1_Fut2_like"/>
    <property type="match status" value="1"/>
</dbReference>
<evidence type="ECO:0000313" key="5">
    <source>
        <dbReference type="Proteomes" id="UP001347796"/>
    </source>
</evidence>
<dbReference type="AlphaFoldDB" id="A0AAN8J4C3"/>
<comment type="caution">
    <text evidence="4">The sequence shown here is derived from an EMBL/GenBank/DDBJ whole genome shotgun (WGS) entry which is preliminary data.</text>
</comment>
<name>A0AAN8J4C3_PATCE</name>
<comment type="caution">
    <text evidence="3">Lacks conserved residue(s) required for the propagation of feature annotation.</text>
</comment>
<dbReference type="GO" id="GO:0005975">
    <property type="term" value="P:carbohydrate metabolic process"/>
    <property type="evidence" value="ECO:0007669"/>
    <property type="project" value="InterPro"/>
</dbReference>
<organism evidence="4 5">
    <name type="scientific">Patella caerulea</name>
    <name type="common">Rayed Mediterranean limpet</name>
    <dbReference type="NCBI Taxonomy" id="87958"/>
    <lineage>
        <taxon>Eukaryota</taxon>
        <taxon>Metazoa</taxon>
        <taxon>Spiralia</taxon>
        <taxon>Lophotrochozoa</taxon>
        <taxon>Mollusca</taxon>
        <taxon>Gastropoda</taxon>
        <taxon>Patellogastropoda</taxon>
        <taxon>Patelloidea</taxon>
        <taxon>Patellidae</taxon>
        <taxon>Patella</taxon>
    </lineage>
</organism>
<dbReference type="Proteomes" id="UP001347796">
    <property type="component" value="Unassembled WGS sequence"/>
</dbReference>
<dbReference type="GO" id="GO:0008107">
    <property type="term" value="F:galactoside 2-alpha-L-fucosyltransferase activity"/>
    <property type="evidence" value="ECO:0007669"/>
    <property type="project" value="InterPro"/>
</dbReference>
<evidence type="ECO:0000313" key="4">
    <source>
        <dbReference type="EMBL" id="KAK6167750.1"/>
    </source>
</evidence>
<dbReference type="Pfam" id="PF01531">
    <property type="entry name" value="Glyco_transf_11"/>
    <property type="match status" value="1"/>
</dbReference>
<comment type="subcellular location">
    <subcellularLocation>
        <location evidence="3">Golgi apparatus</location>
        <location evidence="3">Golgi stack membrane</location>
        <topology evidence="3">Single-pass type II membrane protein</topology>
    </subcellularLocation>
</comment>
<proteinExistence type="inferred from homology"/>
<keyword evidence="3" id="KW-1133">Transmembrane helix</keyword>
<evidence type="ECO:0000256" key="3">
    <source>
        <dbReference type="RuleBase" id="RU363129"/>
    </source>
</evidence>
<keyword evidence="3" id="KW-0325">Glycoprotein</keyword>
<dbReference type="PANTHER" id="PTHR11927:SF9">
    <property type="entry name" value="L-FUCOSYLTRANSFERASE"/>
    <property type="match status" value="1"/>
</dbReference>
<keyword evidence="3" id="KW-0333">Golgi apparatus</keyword>
<comment type="pathway">
    <text evidence="3">Protein modification; protein glycosylation.</text>
</comment>